<feature type="domain" description="AMP-binding enzyme C-terminal" evidence="1">
    <location>
        <begin position="28"/>
        <end position="89"/>
    </location>
</feature>
<organism evidence="2">
    <name type="scientific">Streptomyces sp. SID7958</name>
    <dbReference type="NCBI Taxonomy" id="2706093"/>
    <lineage>
        <taxon>Bacteria</taxon>
        <taxon>Bacillati</taxon>
        <taxon>Actinomycetota</taxon>
        <taxon>Actinomycetes</taxon>
        <taxon>Kitasatosporales</taxon>
        <taxon>Streptomycetaceae</taxon>
        <taxon>Streptomyces</taxon>
    </lineage>
</organism>
<reference evidence="2" key="1">
    <citation type="submission" date="2020-01" db="EMBL/GenBank/DDBJ databases">
        <title>Insect and environment-associated Actinomycetes.</title>
        <authorList>
            <person name="Currrie C."/>
            <person name="Chevrette M."/>
            <person name="Carlson C."/>
            <person name="Stubbendieck R."/>
            <person name="Wendt-Pienkowski E."/>
        </authorList>
    </citation>
    <scope>NUCLEOTIDE SEQUENCE</scope>
    <source>
        <strain evidence="2">SID7958</strain>
    </source>
</reference>
<dbReference type="InterPro" id="IPR045851">
    <property type="entry name" value="AMP-bd_C_sf"/>
</dbReference>
<evidence type="ECO:0000313" key="2">
    <source>
        <dbReference type="EMBL" id="NEC82724.1"/>
    </source>
</evidence>
<dbReference type="Gene3D" id="3.30.300.30">
    <property type="match status" value="1"/>
</dbReference>
<comment type="caution">
    <text evidence="2">The sequence shown here is derived from an EMBL/GenBank/DDBJ whole genome shotgun (WGS) entry which is preliminary data.</text>
</comment>
<dbReference type="SUPFAM" id="SSF56801">
    <property type="entry name" value="Acetyl-CoA synthetase-like"/>
    <property type="match status" value="1"/>
</dbReference>
<gene>
    <name evidence="2" type="ORF">G3I38_26665</name>
</gene>
<feature type="non-terminal residue" evidence="2">
    <location>
        <position position="101"/>
    </location>
</feature>
<feature type="non-terminal residue" evidence="2">
    <location>
        <position position="1"/>
    </location>
</feature>
<name>A0A6G3U8N9_9ACTN</name>
<dbReference type="AlphaFoldDB" id="A0A6G3U8N9"/>
<dbReference type="EMBL" id="JAAGMU010001355">
    <property type="protein sequence ID" value="NEC82724.1"/>
    <property type="molecule type" value="Genomic_DNA"/>
</dbReference>
<sequence>GAGSQTRPIAWARRADRRSAVPISTIRAAVVGVPGPRLGQVGRAYVVRRRGATLTADDLIAWSRREMANCKVPRSVVFVRGLPRNAGGKVVKARLGAAGRD</sequence>
<accession>A0A6G3U8N9</accession>
<dbReference type="InterPro" id="IPR025110">
    <property type="entry name" value="AMP-bd_C"/>
</dbReference>
<evidence type="ECO:0000259" key="1">
    <source>
        <dbReference type="Pfam" id="PF13193"/>
    </source>
</evidence>
<protein>
    <recommendedName>
        <fullName evidence="1">AMP-binding enzyme C-terminal domain-containing protein</fullName>
    </recommendedName>
</protein>
<proteinExistence type="predicted"/>
<dbReference type="Pfam" id="PF13193">
    <property type="entry name" value="AMP-binding_C"/>
    <property type="match status" value="1"/>
</dbReference>